<feature type="domain" description="Integrase catalytic" evidence="1">
    <location>
        <begin position="1"/>
        <end position="148"/>
    </location>
</feature>
<dbReference type="InterPro" id="IPR036397">
    <property type="entry name" value="RNaseH_sf"/>
</dbReference>
<dbReference type="InterPro" id="IPR001584">
    <property type="entry name" value="Integrase_cat-core"/>
</dbReference>
<organism evidence="2 3">
    <name type="scientific">Biostraticola tofi</name>
    <dbReference type="NCBI Taxonomy" id="466109"/>
    <lineage>
        <taxon>Bacteria</taxon>
        <taxon>Pseudomonadati</taxon>
        <taxon>Pseudomonadota</taxon>
        <taxon>Gammaproteobacteria</taxon>
        <taxon>Enterobacterales</taxon>
        <taxon>Bruguierivoracaceae</taxon>
        <taxon>Biostraticola</taxon>
    </lineage>
</organism>
<dbReference type="Pfam" id="PF13683">
    <property type="entry name" value="rve_3"/>
    <property type="match status" value="1"/>
</dbReference>
<protein>
    <submittedName>
        <fullName evidence="2">Integrase-like protein</fullName>
    </submittedName>
</protein>
<dbReference type="InterPro" id="IPR012337">
    <property type="entry name" value="RNaseH-like_sf"/>
</dbReference>
<dbReference type="Proteomes" id="UP000295719">
    <property type="component" value="Unassembled WGS sequence"/>
</dbReference>
<gene>
    <name evidence="2" type="ORF">EDC52_104321</name>
</gene>
<accession>A0A4R3YW32</accession>
<dbReference type="AlphaFoldDB" id="A0A4R3YW32"/>
<dbReference type="SUPFAM" id="SSF53098">
    <property type="entry name" value="Ribonuclease H-like"/>
    <property type="match status" value="1"/>
</dbReference>
<evidence type="ECO:0000313" key="3">
    <source>
        <dbReference type="Proteomes" id="UP000295719"/>
    </source>
</evidence>
<sequence length="158" mass="18430">MSDALGDGRRFRLFNVVDDFNREALAIEVDLNIPAHRVVRILERLSAERGYPAFIRSDNGPELTAAALGEWAEMHGVILDFIQPGKPMQNGFIERFNKTLRTEILDMYLFRTLSEVRVLTEDWRTEYNEERPHSSLGDIPPVIYAREKLAVDPHWRWY</sequence>
<dbReference type="PANTHER" id="PTHR47515">
    <property type="entry name" value="LOW CALCIUM RESPONSE LOCUS PROTEIN T"/>
    <property type="match status" value="1"/>
</dbReference>
<evidence type="ECO:0000313" key="2">
    <source>
        <dbReference type="EMBL" id="TCV96881.1"/>
    </source>
</evidence>
<keyword evidence="3" id="KW-1185">Reference proteome</keyword>
<dbReference type="GO" id="GO:0003676">
    <property type="term" value="F:nucleic acid binding"/>
    <property type="evidence" value="ECO:0007669"/>
    <property type="project" value="InterPro"/>
</dbReference>
<evidence type="ECO:0000259" key="1">
    <source>
        <dbReference type="PROSITE" id="PS50994"/>
    </source>
</evidence>
<name>A0A4R3YW32_9GAMM</name>
<dbReference type="EMBL" id="SMCR01000004">
    <property type="protein sequence ID" value="TCV96881.1"/>
    <property type="molecule type" value="Genomic_DNA"/>
</dbReference>
<reference evidence="2 3" key="1">
    <citation type="submission" date="2019-03" db="EMBL/GenBank/DDBJ databases">
        <title>Genomic Encyclopedia of Type Strains, Phase IV (KMG-IV): sequencing the most valuable type-strain genomes for metagenomic binning, comparative biology and taxonomic classification.</title>
        <authorList>
            <person name="Goeker M."/>
        </authorList>
    </citation>
    <scope>NUCLEOTIDE SEQUENCE [LARGE SCALE GENOMIC DNA]</scope>
    <source>
        <strain evidence="2 3">DSM 19580</strain>
    </source>
</reference>
<dbReference type="PANTHER" id="PTHR47515:SF2">
    <property type="entry name" value="INTEGRASE CORE DOMAIN PROTEIN"/>
    <property type="match status" value="1"/>
</dbReference>
<proteinExistence type="predicted"/>
<dbReference type="GO" id="GO:0015074">
    <property type="term" value="P:DNA integration"/>
    <property type="evidence" value="ECO:0007669"/>
    <property type="project" value="InterPro"/>
</dbReference>
<dbReference type="Gene3D" id="3.30.420.10">
    <property type="entry name" value="Ribonuclease H-like superfamily/Ribonuclease H"/>
    <property type="match status" value="1"/>
</dbReference>
<dbReference type="PROSITE" id="PS50994">
    <property type="entry name" value="INTEGRASE"/>
    <property type="match status" value="1"/>
</dbReference>
<comment type="caution">
    <text evidence="2">The sequence shown here is derived from an EMBL/GenBank/DDBJ whole genome shotgun (WGS) entry which is preliminary data.</text>
</comment>